<dbReference type="PROSITE" id="PS51257">
    <property type="entry name" value="PROKAR_LIPOPROTEIN"/>
    <property type="match status" value="1"/>
</dbReference>
<dbReference type="EMBL" id="QXED01000014">
    <property type="protein sequence ID" value="RIV17986.1"/>
    <property type="molecule type" value="Genomic_DNA"/>
</dbReference>
<keyword evidence="1" id="KW-0732">Signal</keyword>
<evidence type="ECO:0000313" key="3">
    <source>
        <dbReference type="Proteomes" id="UP000283523"/>
    </source>
</evidence>
<reference evidence="2 3" key="1">
    <citation type="submission" date="2018-08" db="EMBL/GenBank/DDBJ databases">
        <title>Fibrisoma montanum sp. nov., isolated from Danxia mountain soil.</title>
        <authorList>
            <person name="Huang Y."/>
        </authorList>
    </citation>
    <scope>NUCLEOTIDE SEQUENCE [LARGE SCALE GENOMIC DNA]</scope>
    <source>
        <strain evidence="2 3">HYT19</strain>
    </source>
</reference>
<protein>
    <submittedName>
        <fullName evidence="2">Uncharacterized protein</fullName>
    </submittedName>
</protein>
<dbReference type="AlphaFoldDB" id="A0A418LXE7"/>
<organism evidence="2 3">
    <name type="scientific">Fibrisoma montanum</name>
    <dbReference type="NCBI Taxonomy" id="2305895"/>
    <lineage>
        <taxon>Bacteria</taxon>
        <taxon>Pseudomonadati</taxon>
        <taxon>Bacteroidota</taxon>
        <taxon>Cytophagia</taxon>
        <taxon>Cytophagales</taxon>
        <taxon>Spirosomataceae</taxon>
        <taxon>Fibrisoma</taxon>
    </lineage>
</organism>
<dbReference type="RefSeq" id="WP_119671486.1">
    <property type="nucleotide sequence ID" value="NZ_QXED01000014.1"/>
</dbReference>
<feature type="chain" id="PRO_5019222530" evidence="1">
    <location>
        <begin position="24"/>
        <end position="139"/>
    </location>
</feature>
<proteinExistence type="predicted"/>
<evidence type="ECO:0000313" key="2">
    <source>
        <dbReference type="EMBL" id="RIV17986.1"/>
    </source>
</evidence>
<name>A0A418LXE7_9BACT</name>
<feature type="signal peptide" evidence="1">
    <location>
        <begin position="1"/>
        <end position="23"/>
    </location>
</feature>
<dbReference type="Proteomes" id="UP000283523">
    <property type="component" value="Unassembled WGS sequence"/>
</dbReference>
<evidence type="ECO:0000256" key="1">
    <source>
        <dbReference type="SAM" id="SignalP"/>
    </source>
</evidence>
<gene>
    <name evidence="2" type="ORF">DYU11_30225</name>
</gene>
<dbReference type="OrthoDB" id="958270at2"/>
<comment type="caution">
    <text evidence="2">The sequence shown here is derived from an EMBL/GenBank/DDBJ whole genome shotgun (WGS) entry which is preliminary data.</text>
</comment>
<accession>A0A418LXE7</accession>
<sequence length="139" mass="15521">MKTNRVKLPVLMLLLVTACEIPALNGGYNKRLGKYNSKVEAQNNAMREILERFNRLPDDKNYKILYTFNSAPGSRGEEAMWYNRGNQRLALEVDPQSGIACSWFKIDKTILEKAVAANDGITGLDSLAQTVGNLPVTCR</sequence>
<keyword evidence="3" id="KW-1185">Reference proteome</keyword>